<dbReference type="Gene3D" id="1.10.3720.10">
    <property type="entry name" value="MetI-like"/>
    <property type="match status" value="1"/>
</dbReference>
<evidence type="ECO:0000256" key="2">
    <source>
        <dbReference type="ARBA" id="ARBA00022448"/>
    </source>
</evidence>
<feature type="transmembrane region" description="Helical" evidence="7">
    <location>
        <begin position="173"/>
        <end position="196"/>
    </location>
</feature>
<evidence type="ECO:0000313" key="9">
    <source>
        <dbReference type="EMBL" id="MBE1606166.1"/>
    </source>
</evidence>
<comment type="subcellular location">
    <subcellularLocation>
        <location evidence="1 7">Cell membrane</location>
        <topology evidence="1 7">Multi-pass membrane protein</topology>
    </subcellularLocation>
</comment>
<feature type="transmembrane region" description="Helical" evidence="7">
    <location>
        <begin position="279"/>
        <end position="299"/>
    </location>
</feature>
<evidence type="ECO:0000256" key="5">
    <source>
        <dbReference type="ARBA" id="ARBA00022989"/>
    </source>
</evidence>
<dbReference type="EMBL" id="JADBEM010000001">
    <property type="protein sequence ID" value="MBE1606166.1"/>
    <property type="molecule type" value="Genomic_DNA"/>
</dbReference>
<comment type="similarity">
    <text evidence="7">Belongs to the binding-protein-dependent transport system permease family.</text>
</comment>
<dbReference type="PROSITE" id="PS50928">
    <property type="entry name" value="ABC_TM1"/>
    <property type="match status" value="1"/>
</dbReference>
<keyword evidence="5 7" id="KW-1133">Transmembrane helix</keyword>
<evidence type="ECO:0000256" key="6">
    <source>
        <dbReference type="ARBA" id="ARBA00023136"/>
    </source>
</evidence>
<dbReference type="InterPro" id="IPR035906">
    <property type="entry name" value="MetI-like_sf"/>
</dbReference>
<dbReference type="InterPro" id="IPR051393">
    <property type="entry name" value="ABC_transporter_permease"/>
</dbReference>
<dbReference type="Proteomes" id="UP000638648">
    <property type="component" value="Unassembled WGS sequence"/>
</dbReference>
<protein>
    <submittedName>
        <fullName evidence="9">Multiple sugar transport system permease protein</fullName>
    </submittedName>
</protein>
<evidence type="ECO:0000256" key="3">
    <source>
        <dbReference type="ARBA" id="ARBA00022475"/>
    </source>
</evidence>
<reference evidence="9" key="1">
    <citation type="submission" date="2020-10" db="EMBL/GenBank/DDBJ databases">
        <title>Sequencing the genomes of 1000 actinobacteria strains.</title>
        <authorList>
            <person name="Klenk H.-P."/>
        </authorList>
    </citation>
    <scope>NUCLEOTIDE SEQUENCE</scope>
    <source>
        <strain evidence="9">DSM 45354</strain>
    </source>
</reference>
<dbReference type="GO" id="GO:0005886">
    <property type="term" value="C:plasma membrane"/>
    <property type="evidence" value="ECO:0007669"/>
    <property type="project" value="UniProtKB-SubCell"/>
</dbReference>
<feature type="transmembrane region" description="Helical" evidence="7">
    <location>
        <begin position="92"/>
        <end position="115"/>
    </location>
</feature>
<dbReference type="Pfam" id="PF00528">
    <property type="entry name" value="BPD_transp_1"/>
    <property type="match status" value="1"/>
</dbReference>
<evidence type="ECO:0000259" key="8">
    <source>
        <dbReference type="PROSITE" id="PS50928"/>
    </source>
</evidence>
<dbReference type="InterPro" id="IPR000515">
    <property type="entry name" value="MetI-like"/>
</dbReference>
<dbReference type="PANTHER" id="PTHR30193:SF41">
    <property type="entry name" value="DIACETYLCHITOBIOSE UPTAKE SYSTEM PERMEASE PROTEIN NGCF"/>
    <property type="match status" value="1"/>
</dbReference>
<feature type="transmembrane region" description="Helical" evidence="7">
    <location>
        <begin position="127"/>
        <end position="145"/>
    </location>
</feature>
<dbReference type="CDD" id="cd06261">
    <property type="entry name" value="TM_PBP2"/>
    <property type="match status" value="1"/>
</dbReference>
<keyword evidence="6 7" id="KW-0472">Membrane</keyword>
<dbReference type="RefSeq" id="WP_192750340.1">
    <property type="nucleotide sequence ID" value="NZ_BAABJL010000011.1"/>
</dbReference>
<feature type="transmembrane region" description="Helical" evidence="7">
    <location>
        <begin position="31"/>
        <end position="57"/>
    </location>
</feature>
<dbReference type="SUPFAM" id="SSF161098">
    <property type="entry name" value="MetI-like"/>
    <property type="match status" value="1"/>
</dbReference>
<feature type="domain" description="ABC transmembrane type-1" evidence="8">
    <location>
        <begin position="88"/>
        <end position="300"/>
    </location>
</feature>
<evidence type="ECO:0000313" key="10">
    <source>
        <dbReference type="Proteomes" id="UP000638648"/>
    </source>
</evidence>
<evidence type="ECO:0000256" key="1">
    <source>
        <dbReference type="ARBA" id="ARBA00004651"/>
    </source>
</evidence>
<comment type="caution">
    <text evidence="9">The sequence shown here is derived from an EMBL/GenBank/DDBJ whole genome shotgun (WGS) entry which is preliminary data.</text>
</comment>
<keyword evidence="9" id="KW-0762">Sugar transport</keyword>
<dbReference type="PANTHER" id="PTHR30193">
    <property type="entry name" value="ABC TRANSPORTER PERMEASE PROTEIN"/>
    <property type="match status" value="1"/>
</dbReference>
<dbReference type="GO" id="GO:0055085">
    <property type="term" value="P:transmembrane transport"/>
    <property type="evidence" value="ECO:0007669"/>
    <property type="project" value="InterPro"/>
</dbReference>
<dbReference type="AlphaFoldDB" id="A0A927RIG6"/>
<keyword evidence="4 7" id="KW-0812">Transmembrane</keyword>
<accession>A0A927RIG6</accession>
<keyword evidence="10" id="KW-1185">Reference proteome</keyword>
<keyword evidence="2 7" id="KW-0813">Transport</keyword>
<gene>
    <name evidence="9" type="ORF">HEB94_003014</name>
</gene>
<sequence length="309" mass="34338">MTSAVVEKETPPKSVATAPPPWTTRVWHSGVLFVAPFLLVFAVFLVWPIISGFFMGFTDASLNGRPAAFVGLANYSEAFTDPEVWRTLWHTVLFTLITTVPMVVIPLALALLTNLGFPGQWLYRMSFFAPFLLPVTVVTIFWGWMYHADFGLANAALEAIGLDRVPWLQDERFAMLSVAITTVWWTLGFNYLLYLAALQDIPQHLYEAAAIDGAGEWRSMWSITLPMLGRITGLIAVLQLIASLKVFDQIYLLTRGGPNGATRPVLLYVYDIGFSGFRLGYAAAISYLVFAVIVILSIGQLKLFSRNSD</sequence>
<feature type="transmembrane region" description="Helical" evidence="7">
    <location>
        <begin position="227"/>
        <end position="247"/>
    </location>
</feature>
<evidence type="ECO:0000256" key="7">
    <source>
        <dbReference type="RuleBase" id="RU363032"/>
    </source>
</evidence>
<organism evidence="9 10">
    <name type="scientific">Actinopolymorpha pittospori</name>
    <dbReference type="NCBI Taxonomy" id="648752"/>
    <lineage>
        <taxon>Bacteria</taxon>
        <taxon>Bacillati</taxon>
        <taxon>Actinomycetota</taxon>
        <taxon>Actinomycetes</taxon>
        <taxon>Propionibacteriales</taxon>
        <taxon>Actinopolymorphaceae</taxon>
        <taxon>Actinopolymorpha</taxon>
    </lineage>
</organism>
<evidence type="ECO:0000256" key="4">
    <source>
        <dbReference type="ARBA" id="ARBA00022692"/>
    </source>
</evidence>
<name>A0A927RIG6_9ACTN</name>
<keyword evidence="3" id="KW-1003">Cell membrane</keyword>
<proteinExistence type="inferred from homology"/>